<accession>A0ABT5E0K8</accession>
<dbReference type="InterPro" id="IPR011047">
    <property type="entry name" value="Quinoprotein_ADH-like_sf"/>
</dbReference>
<feature type="region of interest" description="Disordered" evidence="1">
    <location>
        <begin position="271"/>
        <end position="293"/>
    </location>
</feature>
<dbReference type="EMBL" id="JAQNDL010000001">
    <property type="protein sequence ID" value="MDC0718503.1"/>
    <property type="molecule type" value="Genomic_DNA"/>
</dbReference>
<dbReference type="Gene3D" id="2.130.10.10">
    <property type="entry name" value="YVTN repeat-like/Quinoprotein amine dehydrogenase"/>
    <property type="match status" value="1"/>
</dbReference>
<evidence type="ECO:0000313" key="2">
    <source>
        <dbReference type="EMBL" id="MDC0718503.1"/>
    </source>
</evidence>
<keyword evidence="3" id="KW-1185">Reference proteome</keyword>
<sequence>MAVISLDCPNCGAKLQPDDSKRSARCQYCGASFQLPRATVVQPHNAQAGALPNIQAVRPHNVHAGAQPKVVGALVTGVATMVAIGGAAGYLMMAPATSTPYLQALVPGTPSAPAEAPTVGGPPVKADPMRNTADFMWDEVGGRAIVVPIDGKEHVIGRLRVRPDDQLHVGVFAAETGALRYRVGPFGSYGEAYRATFFSVVDERLLMTDFRGKLKVYELADGKPVQDIALTDRADRFCLAEKTGEKPRLYLALVDRRQFLVDPATPALKDEKLPGSCDKQGGWSPRGGDPALTTSERLRRAPKVEGIEVSGVHLGDDLGVARGVKSPGTAYPMAFGFDPANRAVRWKSPVPAVDLASVRERDNEQDIMAGGRYFATYGEGSEHWHLVGFDAKTGDRLWDNKLRSIFAVDWLRGIEATANHVFLVRMSSVEVYDAATGALKATIGDESYDG</sequence>
<evidence type="ECO:0000256" key="1">
    <source>
        <dbReference type="SAM" id="MobiDB-lite"/>
    </source>
</evidence>
<dbReference type="Proteomes" id="UP001221686">
    <property type="component" value="Unassembled WGS sequence"/>
</dbReference>
<gene>
    <name evidence="2" type="ORF">POL25_16455</name>
</gene>
<dbReference type="RefSeq" id="WP_272086982.1">
    <property type="nucleotide sequence ID" value="NZ_JAQNDL010000001.1"/>
</dbReference>
<evidence type="ECO:0008006" key="4">
    <source>
        <dbReference type="Google" id="ProtNLM"/>
    </source>
</evidence>
<organism evidence="2 3">
    <name type="scientific">Nannocystis bainbridge</name>
    <dbReference type="NCBI Taxonomy" id="2995303"/>
    <lineage>
        <taxon>Bacteria</taxon>
        <taxon>Pseudomonadati</taxon>
        <taxon>Myxococcota</taxon>
        <taxon>Polyangia</taxon>
        <taxon>Nannocystales</taxon>
        <taxon>Nannocystaceae</taxon>
        <taxon>Nannocystis</taxon>
    </lineage>
</organism>
<dbReference type="InterPro" id="IPR015943">
    <property type="entry name" value="WD40/YVTN_repeat-like_dom_sf"/>
</dbReference>
<comment type="caution">
    <text evidence="2">The sequence shown here is derived from an EMBL/GenBank/DDBJ whole genome shotgun (WGS) entry which is preliminary data.</text>
</comment>
<dbReference type="Gene3D" id="2.20.28.30">
    <property type="entry name" value="RNA polymerase ii, chain L"/>
    <property type="match status" value="1"/>
</dbReference>
<name>A0ABT5E0K8_9BACT</name>
<proteinExistence type="predicted"/>
<evidence type="ECO:0000313" key="3">
    <source>
        <dbReference type="Proteomes" id="UP001221686"/>
    </source>
</evidence>
<protein>
    <recommendedName>
        <fullName evidence="4">PQQ-binding-like beta-propeller repeat protein</fullName>
    </recommendedName>
</protein>
<dbReference type="SUPFAM" id="SSF50998">
    <property type="entry name" value="Quinoprotein alcohol dehydrogenase-like"/>
    <property type="match status" value="1"/>
</dbReference>
<reference evidence="2 3" key="1">
    <citation type="submission" date="2022-11" db="EMBL/GenBank/DDBJ databases">
        <title>Minimal conservation of predation-associated metabolite biosynthetic gene clusters underscores biosynthetic potential of Myxococcota including descriptions for ten novel species: Archangium lansinium sp. nov., Myxococcus landrumus sp. nov., Nannocystis bai.</title>
        <authorList>
            <person name="Ahearne A."/>
            <person name="Stevens C."/>
            <person name="Dowd S."/>
        </authorList>
    </citation>
    <scope>NUCLEOTIDE SEQUENCE [LARGE SCALE GENOMIC DNA]</scope>
    <source>
        <strain evidence="2 3">BB15-2</strain>
    </source>
</reference>